<dbReference type="CDD" id="cd06222">
    <property type="entry name" value="RNase_H_like"/>
    <property type="match status" value="1"/>
</dbReference>
<dbReference type="PANTHER" id="PTHR33116:SF70">
    <property type="entry name" value="NON-LTR RETROELEMENT REVERSE TRANSCRIPTASE-LIKE PROTEIN"/>
    <property type="match status" value="1"/>
</dbReference>
<dbReference type="GO" id="GO:0016740">
    <property type="term" value="F:transferase activity"/>
    <property type="evidence" value="ECO:0007669"/>
    <property type="project" value="UniProtKB-KW"/>
</dbReference>
<accession>A0A5H2XGQ0</accession>
<evidence type="ECO:0000259" key="1">
    <source>
        <dbReference type="Pfam" id="PF00078"/>
    </source>
</evidence>
<dbReference type="EMBL" id="AP020464">
    <property type="protein sequence ID" value="BBN67603.1"/>
    <property type="molecule type" value="Genomic_DNA"/>
</dbReference>
<dbReference type="SUPFAM" id="SSF53098">
    <property type="entry name" value="Ribonuclease H-like"/>
    <property type="match status" value="1"/>
</dbReference>
<dbReference type="InterPro" id="IPR012337">
    <property type="entry name" value="RNaseH-like_sf"/>
</dbReference>
<gene>
    <name evidence="4" type="ORF">Prudu_127S000100</name>
</gene>
<keyword evidence="4" id="KW-0808">Transferase</keyword>
<dbReference type="InterPro" id="IPR043502">
    <property type="entry name" value="DNA/RNA_pol_sf"/>
</dbReference>
<protein>
    <submittedName>
        <fullName evidence="4">Polynucleotidyl transferase, ribonuclease H-like superfamily protein</fullName>
    </submittedName>
</protein>
<dbReference type="GO" id="GO:0003676">
    <property type="term" value="F:nucleic acid binding"/>
    <property type="evidence" value="ECO:0007669"/>
    <property type="project" value="InterPro"/>
</dbReference>
<dbReference type="PANTHER" id="PTHR33116">
    <property type="entry name" value="REVERSE TRANSCRIPTASE ZINC-BINDING DOMAIN-CONTAINING PROTEIN-RELATED-RELATED"/>
    <property type="match status" value="1"/>
</dbReference>
<reference evidence="4" key="1">
    <citation type="journal article" date="2019" name="Science">
        <title>Mutation of a bHLH transcription factor allowed almond domestication.</title>
        <authorList>
            <person name="Sanchez-Perez R."/>
            <person name="Pavan S."/>
            <person name="Mazzeo R."/>
            <person name="Moldovan C."/>
            <person name="Aiese Cigliano R."/>
            <person name="Del Cueto J."/>
            <person name="Ricciardi F."/>
            <person name="Lotti C."/>
            <person name="Ricciardi L."/>
            <person name="Dicenta F."/>
            <person name="Lopez-Marques R.L."/>
            <person name="Lindberg Moller B."/>
        </authorList>
    </citation>
    <scope>NUCLEOTIDE SEQUENCE</scope>
</reference>
<feature type="domain" description="RNase H type-1" evidence="2">
    <location>
        <begin position="823"/>
        <end position="943"/>
    </location>
</feature>
<dbReference type="InterPro" id="IPR002156">
    <property type="entry name" value="RNaseH_domain"/>
</dbReference>
<dbReference type="InterPro" id="IPR036397">
    <property type="entry name" value="RNaseH_sf"/>
</dbReference>
<dbReference type="InterPro" id="IPR026960">
    <property type="entry name" value="RVT-Znf"/>
</dbReference>
<feature type="domain" description="Reverse transcriptase zinc-binding" evidence="3">
    <location>
        <begin position="629"/>
        <end position="714"/>
    </location>
</feature>
<dbReference type="Pfam" id="PF00078">
    <property type="entry name" value="RVT_1"/>
    <property type="match status" value="1"/>
</dbReference>
<dbReference type="Pfam" id="PF13966">
    <property type="entry name" value="zf-RVT"/>
    <property type="match status" value="1"/>
</dbReference>
<dbReference type="Pfam" id="PF13456">
    <property type="entry name" value="RVT_3"/>
    <property type="match status" value="1"/>
</dbReference>
<dbReference type="SUPFAM" id="SSF56672">
    <property type="entry name" value="DNA/RNA polymerases"/>
    <property type="match status" value="1"/>
</dbReference>
<evidence type="ECO:0000259" key="2">
    <source>
        <dbReference type="Pfam" id="PF13456"/>
    </source>
</evidence>
<evidence type="ECO:0000259" key="3">
    <source>
        <dbReference type="Pfam" id="PF13966"/>
    </source>
</evidence>
<dbReference type="AlphaFoldDB" id="A0A5H2XGQ0"/>
<dbReference type="SUPFAM" id="SSF56219">
    <property type="entry name" value="DNase I-like"/>
    <property type="match status" value="1"/>
</dbReference>
<dbReference type="InterPro" id="IPR036691">
    <property type="entry name" value="Endo/exonu/phosph_ase_sf"/>
</dbReference>
<organism evidence="4">
    <name type="scientific">Prunus dulcis</name>
    <name type="common">Almond</name>
    <name type="synonym">Amygdalus dulcis</name>
    <dbReference type="NCBI Taxonomy" id="3755"/>
    <lineage>
        <taxon>Eukaryota</taxon>
        <taxon>Viridiplantae</taxon>
        <taxon>Streptophyta</taxon>
        <taxon>Embryophyta</taxon>
        <taxon>Tracheophyta</taxon>
        <taxon>Spermatophyta</taxon>
        <taxon>Magnoliopsida</taxon>
        <taxon>eudicotyledons</taxon>
        <taxon>Gunneridae</taxon>
        <taxon>Pentapetalae</taxon>
        <taxon>rosids</taxon>
        <taxon>fabids</taxon>
        <taxon>Rosales</taxon>
        <taxon>Rosaceae</taxon>
        <taxon>Amygdaloideae</taxon>
        <taxon>Amygdaleae</taxon>
        <taxon>Prunus</taxon>
    </lineage>
</organism>
<name>A0A5H2XGQ0_PRUDU</name>
<dbReference type="Gene3D" id="3.30.420.10">
    <property type="entry name" value="Ribonuclease H-like superfamily/Ribonuclease H"/>
    <property type="match status" value="1"/>
</dbReference>
<dbReference type="GO" id="GO:0004523">
    <property type="term" value="F:RNA-DNA hybrid ribonuclease activity"/>
    <property type="evidence" value="ECO:0007669"/>
    <property type="project" value="InterPro"/>
</dbReference>
<proteinExistence type="predicted"/>
<dbReference type="InterPro" id="IPR000477">
    <property type="entry name" value="RT_dom"/>
</dbReference>
<sequence>MEFVCTPLPWHSKPIMELFGWIASASNLPWMIAGDFNELVNNSEKCGGYPISHGSGLVEWIDRNQLIDLGFIGAQHLPRVKSDHCPLLISLQSSHLPCANVKPFRFQAMWLLHPTFRSFVVDKWAHYIGNILQKTKDLSKALADWNKDVFGCLFRNKKKLLARIGGIHKALYRRHSPFLVDLEKELDSDYQALLDQEELFWLQKSRNTWLKEGDRNTKFFHMSTIIRRRKNKLEGLTNEQAASIPDALNDTLITLVPEVASPSSVAQLKPISLCNTMYKVKVFSPAQASFIPGRQIVDNIIVSQEVLHKFRNSKGKKGFITWKIDLSKAYDRLHWDFIYDVLWEIGKLGLECIKSVRYQAILNGELTERFSPSAGIRQGDPLSPYIFVLCMEKLSHIINDHQVNFDKSRICCSPNTNSGIASTIANICGSPLTDCLGNYLGVPFIQSRITKDTYSGIVDKVQRRLASWKSHALSMAGRLTYLHAVTLAIPIYTMQTIDLPMSTDFLWGYTGEKTKIHLVNWDIVCQPKSFGGLGIKKTHCMNQALLAKTGWKIVQKDQDRSLLAAPNLKFLNCSSTWRGILFGSQIVSKGFKWRVGNGDKILFWKDNWAGFNHTEVDSCIWQLTSNGEFSVKTAYLSLFTEETNHTWNWDTIWKLHVPPKIKTFVWLLFQGKLLTNVQRVRRNLASNPNCPCCNVSMESLDHLFRRCSHATRMWNSIGIPNQIAHSFSMDFKDWLFINIKASFSCMQGITWSSLFLASLWFCWKWRCKKVFDVNFTPPHWPHIPIIQFTREWLVANCSKNSKTSKQILKFHWPPPCAGCFKINVDGSCMGEMGSISAGGIIRDSTGRWIKGFVTNLGCGKILEAELWGVFRGLLLTWNEGVRRIKVECDSFTAVFLINGETRPSHPLSNLIHSCKDMLLRDWECSISHIYREQNIAADHMAHMGQSSSLGYHVVDLLPPSIVSPLANDSVRMTTSRLFPV</sequence>
<evidence type="ECO:0000313" key="4">
    <source>
        <dbReference type="EMBL" id="BBN67603.1"/>
    </source>
</evidence>
<dbReference type="InterPro" id="IPR044730">
    <property type="entry name" value="RNase_H-like_dom_plant"/>
</dbReference>
<feature type="domain" description="Reverse transcriptase" evidence="1">
    <location>
        <begin position="277"/>
        <end position="401"/>
    </location>
</feature>